<name>A0A9I9EFN3_CUCME</name>
<organism evidence="1">
    <name type="scientific">Cucumis melo</name>
    <name type="common">Muskmelon</name>
    <dbReference type="NCBI Taxonomy" id="3656"/>
    <lineage>
        <taxon>Eukaryota</taxon>
        <taxon>Viridiplantae</taxon>
        <taxon>Streptophyta</taxon>
        <taxon>Embryophyta</taxon>
        <taxon>Tracheophyta</taxon>
        <taxon>Spermatophyta</taxon>
        <taxon>Magnoliopsida</taxon>
        <taxon>eudicotyledons</taxon>
        <taxon>Gunneridae</taxon>
        <taxon>Pentapetalae</taxon>
        <taxon>rosids</taxon>
        <taxon>fabids</taxon>
        <taxon>Cucurbitales</taxon>
        <taxon>Cucurbitaceae</taxon>
        <taxon>Benincaseae</taxon>
        <taxon>Cucumis</taxon>
    </lineage>
</organism>
<evidence type="ECO:0000313" key="1">
    <source>
        <dbReference type="EnsemblPlants" id="MELO3C033085.2.1"/>
    </source>
</evidence>
<proteinExistence type="predicted"/>
<reference evidence="1" key="1">
    <citation type="submission" date="2023-03" db="UniProtKB">
        <authorList>
            <consortium name="EnsemblPlants"/>
        </authorList>
    </citation>
    <scope>IDENTIFICATION</scope>
</reference>
<sequence>MTSNIVPMYFENSTTLFPTLSSSYVNASPTTL</sequence>
<dbReference type="EnsemblPlants" id="MELO3C033085.2.1">
    <property type="protein sequence ID" value="MELO3C033085.2.1"/>
    <property type="gene ID" value="MELO3C033085.2"/>
</dbReference>
<protein>
    <submittedName>
        <fullName evidence="1">Uncharacterized protein</fullName>
    </submittedName>
</protein>
<dbReference type="Gramene" id="MELO3C033085.2.1">
    <property type="protein sequence ID" value="MELO3C033085.2.1"/>
    <property type="gene ID" value="MELO3C033085.2"/>
</dbReference>
<accession>A0A9I9EFN3</accession>
<dbReference type="AlphaFoldDB" id="A0A9I9EFN3"/>